<dbReference type="AlphaFoldDB" id="A0A3B0SPI4"/>
<proteinExistence type="predicted"/>
<dbReference type="PANTHER" id="PTHR46233">
    <property type="entry name" value="HYDROXYACYLGLUTATHIONE HYDROLASE GLOC"/>
    <property type="match status" value="1"/>
</dbReference>
<dbReference type="SUPFAM" id="SSF56281">
    <property type="entry name" value="Metallo-hydrolase/oxidoreductase"/>
    <property type="match status" value="1"/>
</dbReference>
<dbReference type="InterPro" id="IPR001279">
    <property type="entry name" value="Metallo-B-lactamas"/>
</dbReference>
<accession>A0A3B0SPI4</accession>
<sequence length="201" mass="21409">MPIPWHLETTTMNIRKVCVGPLENNVYVVACTQTAQAVLIDAADEADRLIEEMSDVTPLAILTTHGHWDHVGAVEAVAQHYGIPFRLNPADQSIVSTPIDEPLSNETITVGNLSIQAVHAPGHTPGSTVFIVDGVVLTGDTLFPGGPGATQSPAAFSQIMETLDTALFPLADETLVFPGHGLDTTIGAERPSLGEWRARGW</sequence>
<dbReference type="Gene3D" id="3.60.15.10">
    <property type="entry name" value="Ribonuclease Z/Hydroxyacylglutathione hydrolase-like"/>
    <property type="match status" value="1"/>
</dbReference>
<dbReference type="InterPro" id="IPR036866">
    <property type="entry name" value="RibonucZ/Hydroxyglut_hydro"/>
</dbReference>
<protein>
    <recommendedName>
        <fullName evidence="1">Metallo-beta-lactamase domain-containing protein</fullName>
    </recommendedName>
</protein>
<dbReference type="CDD" id="cd06262">
    <property type="entry name" value="metallo-hydrolase-like_MBL-fold"/>
    <property type="match status" value="1"/>
</dbReference>
<dbReference type="PANTHER" id="PTHR46233:SF1">
    <property type="entry name" value="CONSERVED PROTEIN"/>
    <property type="match status" value="1"/>
</dbReference>
<dbReference type="InterPro" id="IPR051453">
    <property type="entry name" value="MBL_Glyoxalase_II"/>
</dbReference>
<name>A0A3B0SPI4_9ZZZZ</name>
<organism evidence="2">
    <name type="scientific">hydrothermal vent metagenome</name>
    <dbReference type="NCBI Taxonomy" id="652676"/>
    <lineage>
        <taxon>unclassified sequences</taxon>
        <taxon>metagenomes</taxon>
        <taxon>ecological metagenomes</taxon>
    </lineage>
</organism>
<dbReference type="SMART" id="SM00849">
    <property type="entry name" value="Lactamase_B"/>
    <property type="match status" value="1"/>
</dbReference>
<reference evidence="2" key="1">
    <citation type="submission" date="2018-06" db="EMBL/GenBank/DDBJ databases">
        <authorList>
            <person name="Zhirakovskaya E."/>
        </authorList>
    </citation>
    <scope>NUCLEOTIDE SEQUENCE</scope>
</reference>
<dbReference type="EMBL" id="UOEK01000348">
    <property type="protein sequence ID" value="VAW06370.1"/>
    <property type="molecule type" value="Genomic_DNA"/>
</dbReference>
<feature type="domain" description="Metallo-beta-lactamase" evidence="1">
    <location>
        <begin position="23"/>
        <end position="180"/>
    </location>
</feature>
<dbReference type="Pfam" id="PF00753">
    <property type="entry name" value="Lactamase_B"/>
    <property type="match status" value="1"/>
</dbReference>
<gene>
    <name evidence="2" type="ORF">MNBD_ACTINO02-2115</name>
</gene>
<evidence type="ECO:0000313" key="2">
    <source>
        <dbReference type="EMBL" id="VAW06370.1"/>
    </source>
</evidence>
<evidence type="ECO:0000259" key="1">
    <source>
        <dbReference type="SMART" id="SM00849"/>
    </source>
</evidence>